<name>A0A6S7LIT7_PARCT</name>
<organism evidence="1 2">
    <name type="scientific">Paramuricea clavata</name>
    <name type="common">Red gorgonian</name>
    <name type="synonym">Violescent sea-whip</name>
    <dbReference type="NCBI Taxonomy" id="317549"/>
    <lineage>
        <taxon>Eukaryota</taxon>
        <taxon>Metazoa</taxon>
        <taxon>Cnidaria</taxon>
        <taxon>Anthozoa</taxon>
        <taxon>Octocorallia</taxon>
        <taxon>Malacalcyonacea</taxon>
        <taxon>Plexauridae</taxon>
        <taxon>Paramuricea</taxon>
    </lineage>
</organism>
<dbReference type="PANTHER" id="PTHR33198">
    <property type="entry name" value="ANK_REP_REGION DOMAIN-CONTAINING PROTEIN-RELATED"/>
    <property type="match status" value="1"/>
</dbReference>
<comment type="caution">
    <text evidence="1">The sequence shown here is derived from an EMBL/GenBank/DDBJ whole genome shotgun (WGS) entry which is preliminary data.</text>
</comment>
<keyword evidence="2" id="KW-1185">Reference proteome</keyword>
<evidence type="ECO:0000313" key="1">
    <source>
        <dbReference type="EMBL" id="CAB4037683.1"/>
    </source>
</evidence>
<reference evidence="1" key="1">
    <citation type="submission" date="2020-04" db="EMBL/GenBank/DDBJ databases">
        <authorList>
            <person name="Alioto T."/>
            <person name="Alioto T."/>
            <person name="Gomez Garrido J."/>
        </authorList>
    </citation>
    <scope>NUCLEOTIDE SEQUENCE</scope>
    <source>
        <strain evidence="1">A484AB</strain>
    </source>
</reference>
<dbReference type="EMBL" id="CACRXK020023360">
    <property type="protein sequence ID" value="CAB4037683.1"/>
    <property type="molecule type" value="Genomic_DNA"/>
</dbReference>
<feature type="non-terminal residue" evidence="1">
    <location>
        <position position="99"/>
    </location>
</feature>
<dbReference type="Proteomes" id="UP001152795">
    <property type="component" value="Unassembled WGS sequence"/>
</dbReference>
<dbReference type="OrthoDB" id="6492514at2759"/>
<sequence length="99" mass="11318">LSEAEHKKPHSVLQALREYYGASIGVSGERQKFLCLLQQDAESISSWESRIRNQSAQCENESFEDELMRDQFISGLASEQLRDKLIGKGHRHKDGERAK</sequence>
<feature type="non-terminal residue" evidence="1">
    <location>
        <position position="1"/>
    </location>
</feature>
<protein>
    <submittedName>
        <fullName evidence="1">Uncharacterized protein</fullName>
    </submittedName>
</protein>
<proteinExistence type="predicted"/>
<gene>
    <name evidence="1" type="ORF">PACLA_8A054993</name>
</gene>
<dbReference type="AlphaFoldDB" id="A0A6S7LIT7"/>
<evidence type="ECO:0000313" key="2">
    <source>
        <dbReference type="Proteomes" id="UP001152795"/>
    </source>
</evidence>
<accession>A0A6S7LIT7</accession>